<reference evidence="2 3" key="1">
    <citation type="submission" date="2019-01" db="EMBL/GenBank/DDBJ databases">
        <authorList>
            <person name="Chen W.-M."/>
        </authorList>
    </citation>
    <scope>NUCLEOTIDE SEQUENCE [LARGE SCALE GENOMIC DNA]</scope>
    <source>
        <strain evidence="2 3">KYPC3</strain>
    </source>
</reference>
<gene>
    <name evidence="2" type="ORF">EOE67_04590</name>
</gene>
<dbReference type="AlphaFoldDB" id="A0A437R276"/>
<feature type="transmembrane region" description="Helical" evidence="1">
    <location>
        <begin position="187"/>
        <end position="207"/>
    </location>
</feature>
<dbReference type="OrthoDB" id="345121at2"/>
<evidence type="ECO:0000313" key="3">
    <source>
        <dbReference type="Proteomes" id="UP000283077"/>
    </source>
</evidence>
<keyword evidence="1" id="KW-0812">Transmembrane</keyword>
<dbReference type="Pfam" id="PF05982">
    <property type="entry name" value="Sbt_1"/>
    <property type="match status" value="1"/>
</dbReference>
<evidence type="ECO:0000313" key="2">
    <source>
        <dbReference type="EMBL" id="RVU40860.1"/>
    </source>
</evidence>
<feature type="transmembrane region" description="Helical" evidence="1">
    <location>
        <begin position="162"/>
        <end position="181"/>
    </location>
</feature>
<dbReference type="PANTHER" id="PTHR40400:SF1">
    <property type="entry name" value="SLR1512 PROTEIN"/>
    <property type="match status" value="1"/>
</dbReference>
<comment type="caution">
    <text evidence="2">The sequence shown here is derived from an EMBL/GenBank/DDBJ whole genome shotgun (WGS) entry which is preliminary data.</text>
</comment>
<dbReference type="Proteomes" id="UP000283077">
    <property type="component" value="Unassembled WGS sequence"/>
</dbReference>
<evidence type="ECO:0000256" key="1">
    <source>
        <dbReference type="SAM" id="Phobius"/>
    </source>
</evidence>
<feature type="transmembrane region" description="Helical" evidence="1">
    <location>
        <begin position="249"/>
        <end position="273"/>
    </location>
</feature>
<keyword evidence="1" id="KW-1133">Transmembrane helix</keyword>
<dbReference type="RefSeq" id="WP_127697869.1">
    <property type="nucleotide sequence ID" value="NZ_SACS01000003.1"/>
</dbReference>
<feature type="transmembrane region" description="Helical" evidence="1">
    <location>
        <begin position="219"/>
        <end position="243"/>
    </location>
</feature>
<keyword evidence="1" id="KW-0472">Membrane</keyword>
<sequence length="312" mass="32960">MPDIVIAFFVLGLTAGLLKSDLKVPPSIYETLSIMLMLVLGLKGGMALHGQYSHAMLEKLIPIALMGLLIPLLLYPLLKRLVRLSQADSVSIAAHYGSVSAGTFAVVLALVEFQQLPLSAETTLYLVVLELPAIVGMLWLHQKLSGEGSTWSILRESLTSRGVLLLGGGVLIGVLYGPAGLAPLTPVLFGGFKTMLALFLLEMGLCTARACSPLPLAQWRLLAFAAVAPFGLAWLGIGVSLWLELPHGSALVLTALTASASYIAAPAAIRAAIPSANIGLALLAALGITFPVNVLLGIPVYQQWLGWFYLNS</sequence>
<protein>
    <submittedName>
        <fullName evidence="2">Sodium-dependent bicarbonate transport family permease</fullName>
    </submittedName>
</protein>
<proteinExistence type="predicted"/>
<feature type="transmembrane region" description="Helical" evidence="1">
    <location>
        <begin position="90"/>
        <end position="111"/>
    </location>
</feature>
<keyword evidence="3" id="KW-1185">Reference proteome</keyword>
<feature type="transmembrane region" description="Helical" evidence="1">
    <location>
        <begin position="123"/>
        <end position="141"/>
    </location>
</feature>
<dbReference type="EMBL" id="SACS01000003">
    <property type="protein sequence ID" value="RVU40860.1"/>
    <property type="molecule type" value="Genomic_DNA"/>
</dbReference>
<organism evidence="2 3">
    <name type="scientific">Rheinheimera riviphila</name>
    <dbReference type="NCBI Taxonomy" id="1834037"/>
    <lineage>
        <taxon>Bacteria</taxon>
        <taxon>Pseudomonadati</taxon>
        <taxon>Pseudomonadota</taxon>
        <taxon>Gammaproteobacteria</taxon>
        <taxon>Chromatiales</taxon>
        <taxon>Chromatiaceae</taxon>
        <taxon>Rheinheimera</taxon>
    </lineage>
</organism>
<name>A0A437R276_9GAMM</name>
<dbReference type="PANTHER" id="PTHR40400">
    <property type="entry name" value="SLR1512 PROTEIN"/>
    <property type="match status" value="1"/>
</dbReference>
<feature type="transmembrane region" description="Helical" evidence="1">
    <location>
        <begin position="280"/>
        <end position="301"/>
    </location>
</feature>
<accession>A0A437R276</accession>
<dbReference type="InterPro" id="IPR010293">
    <property type="entry name" value="Sbt_1"/>
</dbReference>
<feature type="transmembrane region" description="Helical" evidence="1">
    <location>
        <begin position="60"/>
        <end position="78"/>
    </location>
</feature>